<dbReference type="Pfam" id="PF00892">
    <property type="entry name" value="EamA"/>
    <property type="match status" value="2"/>
</dbReference>
<dbReference type="PANTHER" id="PTHR22911">
    <property type="entry name" value="ACYL-MALONYL CONDENSING ENZYME-RELATED"/>
    <property type="match status" value="1"/>
</dbReference>
<evidence type="ECO:0000313" key="9">
    <source>
        <dbReference type="Proteomes" id="UP000763802"/>
    </source>
</evidence>
<evidence type="ECO:0000256" key="5">
    <source>
        <dbReference type="ARBA" id="ARBA00023136"/>
    </source>
</evidence>
<feature type="transmembrane region" description="Helical" evidence="6">
    <location>
        <begin position="82"/>
        <end position="101"/>
    </location>
</feature>
<dbReference type="RefSeq" id="WP_215194007.1">
    <property type="nucleotide sequence ID" value="NZ_JAHHDY010000017.1"/>
</dbReference>
<dbReference type="InterPro" id="IPR037185">
    <property type="entry name" value="EmrE-like"/>
</dbReference>
<accession>A0ABS5WTX4</accession>
<evidence type="ECO:0000313" key="8">
    <source>
        <dbReference type="EMBL" id="MBT3142511.1"/>
    </source>
</evidence>
<sequence>MASNKQSVTPPNQLSPNLRGVLWALLSTAIFALVAALAKVASGQYHVLQILFIRQVVVFFAAVPSIAGNFPHSLRTQHPKLHMIRLIGAFLALSCSIWAVSVLPLTTAITLTFAQVFFVTLLAMWFLGEPVGRHRITAVVVGFVGVLFATRPGVSGFFDVYALVPILGALGAAMAVTSVRRLSQTESTGTLLAYQAIFVGALAGIPMFWLWEAPDAQGWMLMIGMGALSSVGQWIGVKALRLGEASVVTNIQYMKLIYAAILGYILFMEIPDSNTLIGAAIIIGSSVYMMHRERRLKIGAEKSAFAGPRN</sequence>
<comment type="similarity">
    <text evidence="2">Belongs to the drug/metabolite transporter (DMT) superfamily. 10 TMS drug/metabolite exporter (DME) (TC 2.A.7.3) family.</text>
</comment>
<feature type="transmembrane region" description="Helical" evidence="6">
    <location>
        <begin position="191"/>
        <end position="211"/>
    </location>
</feature>
<organism evidence="8 9">
    <name type="scientific">Falsiruegeria litorea</name>
    <dbReference type="NCBI Taxonomy" id="1280831"/>
    <lineage>
        <taxon>Bacteria</taxon>
        <taxon>Pseudomonadati</taxon>
        <taxon>Pseudomonadota</taxon>
        <taxon>Alphaproteobacteria</taxon>
        <taxon>Rhodobacterales</taxon>
        <taxon>Roseobacteraceae</taxon>
        <taxon>Falsiruegeria</taxon>
    </lineage>
</organism>
<keyword evidence="5 6" id="KW-0472">Membrane</keyword>
<feature type="transmembrane region" description="Helical" evidence="6">
    <location>
        <begin position="47"/>
        <end position="70"/>
    </location>
</feature>
<dbReference type="Proteomes" id="UP000763802">
    <property type="component" value="Unassembled WGS sequence"/>
</dbReference>
<dbReference type="PANTHER" id="PTHR22911:SF6">
    <property type="entry name" value="SOLUTE CARRIER FAMILY 35 MEMBER G1"/>
    <property type="match status" value="1"/>
</dbReference>
<gene>
    <name evidence="8" type="ORF">KL867_15700</name>
</gene>
<dbReference type="EMBL" id="JAHHDY010000017">
    <property type="protein sequence ID" value="MBT3142511.1"/>
    <property type="molecule type" value="Genomic_DNA"/>
</dbReference>
<name>A0ABS5WTX4_9RHOB</name>
<feature type="transmembrane region" description="Helical" evidence="6">
    <location>
        <begin position="21"/>
        <end position="41"/>
    </location>
</feature>
<protein>
    <submittedName>
        <fullName evidence="8">DMT family transporter</fullName>
    </submittedName>
</protein>
<evidence type="ECO:0000259" key="7">
    <source>
        <dbReference type="Pfam" id="PF00892"/>
    </source>
</evidence>
<evidence type="ECO:0000256" key="6">
    <source>
        <dbReference type="SAM" id="Phobius"/>
    </source>
</evidence>
<dbReference type="SUPFAM" id="SSF103481">
    <property type="entry name" value="Multidrug resistance efflux transporter EmrE"/>
    <property type="match status" value="2"/>
</dbReference>
<proteinExistence type="inferred from homology"/>
<dbReference type="InterPro" id="IPR000620">
    <property type="entry name" value="EamA_dom"/>
</dbReference>
<feature type="transmembrane region" description="Helical" evidence="6">
    <location>
        <begin position="136"/>
        <end position="154"/>
    </location>
</feature>
<reference evidence="8 9" key="1">
    <citation type="submission" date="2021-05" db="EMBL/GenBank/DDBJ databases">
        <title>Draft genomes of marine bacteria isolated from model chitin particles.</title>
        <authorList>
            <person name="Datta M.S."/>
            <person name="Schwartzman J.A."/>
            <person name="Cordero O."/>
        </authorList>
    </citation>
    <scope>NUCLEOTIDE SEQUENCE [LARGE SCALE GENOMIC DNA]</scope>
    <source>
        <strain evidence="8 9">4E07</strain>
    </source>
</reference>
<feature type="domain" description="EamA" evidence="7">
    <location>
        <begin position="19"/>
        <end position="150"/>
    </location>
</feature>
<evidence type="ECO:0000256" key="1">
    <source>
        <dbReference type="ARBA" id="ARBA00004141"/>
    </source>
</evidence>
<comment type="caution">
    <text evidence="8">The sequence shown here is derived from an EMBL/GenBank/DDBJ whole genome shotgun (WGS) entry which is preliminary data.</text>
</comment>
<keyword evidence="4 6" id="KW-1133">Transmembrane helix</keyword>
<feature type="domain" description="EamA" evidence="7">
    <location>
        <begin position="165"/>
        <end position="288"/>
    </location>
</feature>
<comment type="subcellular location">
    <subcellularLocation>
        <location evidence="1">Membrane</location>
        <topology evidence="1">Multi-pass membrane protein</topology>
    </subcellularLocation>
</comment>
<feature type="transmembrane region" description="Helical" evidence="6">
    <location>
        <begin position="217"/>
        <end position="235"/>
    </location>
</feature>
<keyword evidence="3 6" id="KW-0812">Transmembrane</keyword>
<feature type="transmembrane region" description="Helical" evidence="6">
    <location>
        <begin position="160"/>
        <end position="179"/>
    </location>
</feature>
<evidence type="ECO:0000256" key="2">
    <source>
        <dbReference type="ARBA" id="ARBA00009853"/>
    </source>
</evidence>
<keyword evidence="9" id="KW-1185">Reference proteome</keyword>
<evidence type="ECO:0000256" key="4">
    <source>
        <dbReference type="ARBA" id="ARBA00022989"/>
    </source>
</evidence>
<evidence type="ECO:0000256" key="3">
    <source>
        <dbReference type="ARBA" id="ARBA00022692"/>
    </source>
</evidence>
<feature type="transmembrane region" description="Helical" evidence="6">
    <location>
        <begin position="107"/>
        <end position="127"/>
    </location>
</feature>